<protein>
    <submittedName>
        <fullName evidence="1">Uncharacterized protein</fullName>
    </submittedName>
</protein>
<dbReference type="KEGG" id="xpo:XPG1_1943"/>
<reference evidence="1 2" key="1">
    <citation type="submission" date="2013-07" db="EMBL/GenBank/DDBJ databases">
        <authorList>
            <person name="Genoscope - CEA"/>
        </authorList>
    </citation>
    <scope>NUCLEOTIDE SEQUENCE [LARGE SCALE GENOMIC DNA]</scope>
    <source>
        <strain evidence="1 2">G6</strain>
    </source>
</reference>
<dbReference type="Proteomes" id="UP000032735">
    <property type="component" value="Chromosome"/>
</dbReference>
<dbReference type="EMBL" id="FO704551">
    <property type="protein sequence ID" value="CDG21598.1"/>
    <property type="molecule type" value="Genomic_DNA"/>
</dbReference>
<proteinExistence type="predicted"/>
<evidence type="ECO:0000313" key="2">
    <source>
        <dbReference type="Proteomes" id="UP000032735"/>
    </source>
</evidence>
<organism evidence="1 2">
    <name type="scientific">Xenorhabdus poinarii G6</name>
    <dbReference type="NCBI Taxonomy" id="1354304"/>
    <lineage>
        <taxon>Bacteria</taxon>
        <taxon>Pseudomonadati</taxon>
        <taxon>Pseudomonadota</taxon>
        <taxon>Gammaproteobacteria</taxon>
        <taxon>Enterobacterales</taxon>
        <taxon>Morganellaceae</taxon>
        <taxon>Xenorhabdus</taxon>
    </lineage>
</organism>
<sequence length="55" mass="6586">MRLYWLVSYVEDNPLKNRNTQFHLPIFSINFLHKITQNNFARDLSINVIEPSSHI</sequence>
<gene>
    <name evidence="1" type="ORF">XPG1_1943</name>
</gene>
<dbReference type="HOGENOM" id="CLU_3031513_0_0_6"/>
<keyword evidence="2" id="KW-1185">Reference proteome</keyword>
<name>A0A068R335_9GAMM</name>
<accession>A0A068R335</accession>
<evidence type="ECO:0000313" key="1">
    <source>
        <dbReference type="EMBL" id="CDG21598.1"/>
    </source>
</evidence>
<dbReference type="STRING" id="1354304.XPG1_1943"/>
<dbReference type="AlphaFoldDB" id="A0A068R335"/>